<evidence type="ECO:0000256" key="5">
    <source>
        <dbReference type="ARBA" id="ARBA00023326"/>
    </source>
</evidence>
<feature type="domain" description="GH10" evidence="7">
    <location>
        <begin position="5"/>
        <end position="336"/>
    </location>
</feature>
<evidence type="ECO:0000259" key="7">
    <source>
        <dbReference type="PROSITE" id="PS51760"/>
    </source>
</evidence>
<evidence type="ECO:0000313" key="9">
    <source>
        <dbReference type="Proteomes" id="UP000184447"/>
    </source>
</evidence>
<dbReference type="PANTHER" id="PTHR31490:SF90">
    <property type="entry name" value="ENDO-1,4-BETA-XYLANASE A"/>
    <property type="match status" value="1"/>
</dbReference>
<gene>
    <name evidence="8" type="ORF">SAMN02745207_01423</name>
</gene>
<dbReference type="EC" id="3.2.1.8" evidence="6"/>
<dbReference type="InterPro" id="IPR017853">
    <property type="entry name" value="GH"/>
</dbReference>
<accession>A0A1M5TPQ7</accession>
<sequence>MSIKNEKEISLCNAYQKHFPIGAAVRPDDINGEHKEILLKHFNVLVAENHMKFENIQPLENQFNFEQSDKIVNFAVDNNMKMRGHTLVWHNQTPEWVFKDVKGEKASRELLLKRMKNHINEIMNHYKGKVYVWDVVNEAIEDFEDKSLRDTQWLDIIGEDYIKIAFQYAKEADSEAVLFYNDYNNEQPKKLEKTYKLLKKLIDEGTPIDGVGIQAHWDINDVNLFDNLRNALEKYSSLGLQIQITEMDISMFSFEDQRRDSIKPTKEMIEKQAEVYEKVFSIFREYQQFITGVLFWGISDEKTWKSNFPVKNRQDWPLVFDENHQEKPAFYKIVNF</sequence>
<dbReference type="Pfam" id="PF00331">
    <property type="entry name" value="Glyco_hydro_10"/>
    <property type="match status" value="1"/>
</dbReference>
<evidence type="ECO:0000256" key="3">
    <source>
        <dbReference type="ARBA" id="ARBA00023277"/>
    </source>
</evidence>
<dbReference type="Proteomes" id="UP000184447">
    <property type="component" value="Unassembled WGS sequence"/>
</dbReference>
<keyword evidence="4 6" id="KW-0326">Glycosidase</keyword>
<dbReference type="EMBL" id="FQXM01000006">
    <property type="protein sequence ID" value="SHH52668.1"/>
    <property type="molecule type" value="Genomic_DNA"/>
</dbReference>
<comment type="similarity">
    <text evidence="1 6">Belongs to the glycosyl hydrolase 10 (cellulase F) family.</text>
</comment>
<dbReference type="AlphaFoldDB" id="A0A1M5TPQ7"/>
<dbReference type="GO" id="GO:0045493">
    <property type="term" value="P:xylan catabolic process"/>
    <property type="evidence" value="ECO:0007669"/>
    <property type="project" value="UniProtKB-KW"/>
</dbReference>
<dbReference type="RefSeq" id="WP_073337734.1">
    <property type="nucleotide sequence ID" value="NZ_FQXM01000006.1"/>
</dbReference>
<protein>
    <recommendedName>
        <fullName evidence="6">Beta-xylanase</fullName>
        <ecNumber evidence="6">3.2.1.8</ecNumber>
    </recommendedName>
</protein>
<keyword evidence="5 6" id="KW-0624">Polysaccharide degradation</keyword>
<keyword evidence="8" id="KW-0858">Xylan degradation</keyword>
<dbReference type="SMART" id="SM00633">
    <property type="entry name" value="Glyco_10"/>
    <property type="match status" value="1"/>
</dbReference>
<proteinExistence type="inferred from homology"/>
<reference evidence="8 9" key="1">
    <citation type="submission" date="2016-11" db="EMBL/GenBank/DDBJ databases">
        <authorList>
            <person name="Jaros S."/>
            <person name="Januszkiewicz K."/>
            <person name="Wedrychowicz H."/>
        </authorList>
    </citation>
    <scope>NUCLEOTIDE SEQUENCE [LARGE SCALE GENOMIC DNA]</scope>
    <source>
        <strain evidence="8 9">DSM 8605</strain>
    </source>
</reference>
<keyword evidence="3 6" id="KW-0119">Carbohydrate metabolism</keyword>
<dbReference type="PROSITE" id="PS51760">
    <property type="entry name" value="GH10_2"/>
    <property type="match status" value="1"/>
</dbReference>
<evidence type="ECO:0000256" key="1">
    <source>
        <dbReference type="ARBA" id="ARBA00007495"/>
    </source>
</evidence>
<dbReference type="PRINTS" id="PR00134">
    <property type="entry name" value="GLHYDRLASE10"/>
</dbReference>
<evidence type="ECO:0000256" key="2">
    <source>
        <dbReference type="ARBA" id="ARBA00022801"/>
    </source>
</evidence>
<evidence type="ECO:0000256" key="6">
    <source>
        <dbReference type="RuleBase" id="RU361174"/>
    </source>
</evidence>
<organism evidence="8 9">
    <name type="scientific">Clostridium grantii DSM 8605</name>
    <dbReference type="NCBI Taxonomy" id="1121316"/>
    <lineage>
        <taxon>Bacteria</taxon>
        <taxon>Bacillati</taxon>
        <taxon>Bacillota</taxon>
        <taxon>Clostridia</taxon>
        <taxon>Eubacteriales</taxon>
        <taxon>Clostridiaceae</taxon>
        <taxon>Clostridium</taxon>
    </lineage>
</organism>
<comment type="catalytic activity">
    <reaction evidence="6">
        <text>Endohydrolysis of (1-&gt;4)-beta-D-xylosidic linkages in xylans.</text>
        <dbReference type="EC" id="3.2.1.8"/>
    </reaction>
</comment>
<keyword evidence="2 6" id="KW-0378">Hydrolase</keyword>
<evidence type="ECO:0000313" key="8">
    <source>
        <dbReference type="EMBL" id="SHH52668.1"/>
    </source>
</evidence>
<dbReference type="OrthoDB" id="9809277at2"/>
<dbReference type="STRING" id="1121316.SAMN02745207_01423"/>
<dbReference type="GO" id="GO:0031176">
    <property type="term" value="F:endo-1,4-beta-xylanase activity"/>
    <property type="evidence" value="ECO:0007669"/>
    <property type="project" value="UniProtKB-EC"/>
</dbReference>
<name>A0A1M5TPQ7_9CLOT</name>
<dbReference type="PANTHER" id="PTHR31490">
    <property type="entry name" value="GLYCOSYL HYDROLASE"/>
    <property type="match status" value="1"/>
</dbReference>
<dbReference type="InterPro" id="IPR001000">
    <property type="entry name" value="GH10_dom"/>
</dbReference>
<dbReference type="Gene3D" id="3.20.20.80">
    <property type="entry name" value="Glycosidases"/>
    <property type="match status" value="1"/>
</dbReference>
<keyword evidence="9" id="KW-1185">Reference proteome</keyword>
<evidence type="ECO:0000256" key="4">
    <source>
        <dbReference type="ARBA" id="ARBA00023295"/>
    </source>
</evidence>
<dbReference type="SUPFAM" id="SSF51445">
    <property type="entry name" value="(Trans)glycosidases"/>
    <property type="match status" value="1"/>
</dbReference>
<dbReference type="InterPro" id="IPR044846">
    <property type="entry name" value="GH10"/>
</dbReference>